<dbReference type="Pfam" id="PF12697">
    <property type="entry name" value="Abhydrolase_6"/>
    <property type="match status" value="1"/>
</dbReference>
<dbReference type="EMBL" id="QVIG01000001">
    <property type="protein sequence ID" value="RGD60204.1"/>
    <property type="molecule type" value="Genomic_DNA"/>
</dbReference>
<dbReference type="SUPFAM" id="SSF53474">
    <property type="entry name" value="alpha/beta-Hydrolases"/>
    <property type="match status" value="1"/>
</dbReference>
<evidence type="ECO:0000313" key="3">
    <source>
        <dbReference type="EMBL" id="RGD60204.1"/>
    </source>
</evidence>
<sequence length="251" mass="27521">MTIPHRLIGTGDHHVLVLHDWFGTSAGWGPFLDYLDGKAFGYAFLDYRGYGLRKGVTGAYTLAEIASDALALADQLGWDRFSLVGHSMGGKAAQQVLAEEPLRVRKLVGLAPVPAGEYPMDAAGEALFYGAAEDREKRFAILDLVTGQRAGRVWLDRMVDQSLRQSTPEAFGRYVHDWTTADLRRRIDGNPVPVKVIVGEHDLALTAEVMRGTFLAHYPNAELEELAGSGHYPMYEAPVALATALEGFLHN</sequence>
<dbReference type="PANTHER" id="PTHR43798">
    <property type="entry name" value="MONOACYLGLYCEROL LIPASE"/>
    <property type="match status" value="1"/>
</dbReference>
<evidence type="ECO:0000313" key="4">
    <source>
        <dbReference type="Proteomes" id="UP000263377"/>
    </source>
</evidence>
<dbReference type="GO" id="GO:0016020">
    <property type="term" value="C:membrane"/>
    <property type="evidence" value="ECO:0007669"/>
    <property type="project" value="TreeGrafter"/>
</dbReference>
<evidence type="ECO:0000259" key="2">
    <source>
        <dbReference type="Pfam" id="PF12697"/>
    </source>
</evidence>
<dbReference type="InterPro" id="IPR050266">
    <property type="entry name" value="AB_hydrolase_sf"/>
</dbReference>
<keyword evidence="4" id="KW-1185">Reference proteome</keyword>
<feature type="domain" description="AB hydrolase-1" evidence="2">
    <location>
        <begin position="15"/>
        <end position="243"/>
    </location>
</feature>
<dbReference type="GO" id="GO:0016787">
    <property type="term" value="F:hydrolase activity"/>
    <property type="evidence" value="ECO:0007669"/>
    <property type="project" value="UniProtKB-KW"/>
</dbReference>
<organism evidence="3 4">
    <name type="scientific">Kitasatospora xanthocidica</name>
    <dbReference type="NCBI Taxonomy" id="83382"/>
    <lineage>
        <taxon>Bacteria</taxon>
        <taxon>Bacillati</taxon>
        <taxon>Actinomycetota</taxon>
        <taxon>Actinomycetes</taxon>
        <taxon>Kitasatosporales</taxon>
        <taxon>Streptomycetaceae</taxon>
        <taxon>Kitasatospora</taxon>
    </lineage>
</organism>
<dbReference type="Proteomes" id="UP000263377">
    <property type="component" value="Unassembled WGS sequence"/>
</dbReference>
<dbReference type="Gene3D" id="3.40.50.1820">
    <property type="entry name" value="alpha/beta hydrolase"/>
    <property type="match status" value="1"/>
</dbReference>
<comment type="caution">
    <text evidence="3">The sequence shown here is derived from an EMBL/GenBank/DDBJ whole genome shotgun (WGS) entry which is preliminary data.</text>
</comment>
<gene>
    <name evidence="3" type="ORF">DR950_22605</name>
</gene>
<evidence type="ECO:0000256" key="1">
    <source>
        <dbReference type="ARBA" id="ARBA00022801"/>
    </source>
</evidence>
<dbReference type="AlphaFoldDB" id="A0A372ZXG7"/>
<accession>A0A372ZXG7</accession>
<dbReference type="PANTHER" id="PTHR43798:SF31">
    <property type="entry name" value="AB HYDROLASE SUPERFAMILY PROTEIN YCLE"/>
    <property type="match status" value="1"/>
</dbReference>
<dbReference type="InterPro" id="IPR029058">
    <property type="entry name" value="AB_hydrolase_fold"/>
</dbReference>
<proteinExistence type="predicted"/>
<name>A0A372ZXG7_9ACTN</name>
<dbReference type="RefSeq" id="WP_117488293.1">
    <property type="nucleotide sequence ID" value="NZ_QVIG01000001.1"/>
</dbReference>
<keyword evidence="1 3" id="KW-0378">Hydrolase</keyword>
<protein>
    <submittedName>
        <fullName evidence="3">Alpha/beta hydrolase</fullName>
    </submittedName>
</protein>
<reference evidence="3 4" key="1">
    <citation type="submission" date="2018-08" db="EMBL/GenBank/DDBJ databases">
        <title>Diversity &amp; Physiological Properties of Lignin-Decomposing Actinobacteria from Soil.</title>
        <authorList>
            <person name="Roh S.G."/>
            <person name="Kim S.B."/>
        </authorList>
    </citation>
    <scope>NUCLEOTIDE SEQUENCE [LARGE SCALE GENOMIC DNA]</scope>
    <source>
        <strain evidence="3 4">MMS17-GH009</strain>
    </source>
</reference>
<dbReference type="InterPro" id="IPR000073">
    <property type="entry name" value="AB_hydrolase_1"/>
</dbReference>